<accession>A0ABY7ALU8</accession>
<evidence type="ECO:0000313" key="6">
    <source>
        <dbReference type="EMBL" id="WAJ70528.1"/>
    </source>
</evidence>
<evidence type="ECO:0000256" key="4">
    <source>
        <dbReference type="HAMAP-Rule" id="MF_01914"/>
    </source>
</evidence>
<keyword evidence="7" id="KW-1185">Reference proteome</keyword>
<sequence>MLNKQLVLGLIALHFNSFALESDFKENIVIDAQNQQLDIKTNTLTFSGKVEVSQGSLLMQSSKLQVLKGLNPEQDQDILIATGSPAHYQQELENGAVLTAKANQIHYRVDDRILTLTGNAQIAQQGSQVSGDKIEYNLTLQKLVASSEQTSGNRVRTVLTPKSDD</sequence>
<dbReference type="PANTHER" id="PTHR36504">
    <property type="entry name" value="LIPOPOLYSACCHARIDE EXPORT SYSTEM PROTEIN LPTA"/>
    <property type="match status" value="1"/>
</dbReference>
<name>A0ABY7ALU8_9ALTE</name>
<comment type="subcellular location">
    <subcellularLocation>
        <location evidence="4">Periplasm</location>
    </subcellularLocation>
</comment>
<comment type="function">
    <text evidence="4">Involved in the assembly of lipopolysaccharide (LPS). Required for the translocation of LPS from the inner membrane to the outer membrane. May form a bridge between the inner membrane and the outer membrane, via interactions with LptC and LptD, thereby facilitating LPS transfer across the periplasm.</text>
</comment>
<gene>
    <name evidence="4 6" type="primary">lptA</name>
    <name evidence="6" type="ORF">OLW01_01530</name>
</gene>
<dbReference type="Pfam" id="PF03968">
    <property type="entry name" value="LptD_N"/>
    <property type="match status" value="1"/>
</dbReference>
<keyword evidence="1 4" id="KW-0813">Transport</keyword>
<evidence type="ECO:0000256" key="1">
    <source>
        <dbReference type="ARBA" id="ARBA00022448"/>
    </source>
</evidence>
<dbReference type="Proteomes" id="UP001163726">
    <property type="component" value="Chromosome"/>
</dbReference>
<comment type="subunit">
    <text evidence="4">Component of the lipopolysaccharide transport and assembly complex.</text>
</comment>
<dbReference type="InterPro" id="IPR052037">
    <property type="entry name" value="LPS_export_LptA"/>
</dbReference>
<evidence type="ECO:0000256" key="2">
    <source>
        <dbReference type="ARBA" id="ARBA00022729"/>
    </source>
</evidence>
<protein>
    <recommendedName>
        <fullName evidence="4">Lipopolysaccharide export system protein LptA</fullName>
    </recommendedName>
</protein>
<comment type="similarity">
    <text evidence="4">Belongs to the LptA family.</text>
</comment>
<dbReference type="HAMAP" id="MF_01914">
    <property type="entry name" value="LPS_assembly_LptA"/>
    <property type="match status" value="1"/>
</dbReference>
<dbReference type="InterPro" id="IPR014340">
    <property type="entry name" value="LptA"/>
</dbReference>
<evidence type="ECO:0000259" key="5">
    <source>
        <dbReference type="Pfam" id="PF03968"/>
    </source>
</evidence>
<dbReference type="RefSeq" id="WP_268074878.1">
    <property type="nucleotide sequence ID" value="NZ_CP109965.1"/>
</dbReference>
<keyword evidence="2" id="KW-0732">Signal</keyword>
<dbReference type="Gene3D" id="2.60.450.10">
    <property type="entry name" value="Lipopolysaccharide (LPS) transport protein A like domain"/>
    <property type="match status" value="1"/>
</dbReference>
<evidence type="ECO:0000256" key="3">
    <source>
        <dbReference type="ARBA" id="ARBA00022764"/>
    </source>
</evidence>
<dbReference type="InterPro" id="IPR005653">
    <property type="entry name" value="OstA-like_N"/>
</dbReference>
<reference evidence="6" key="1">
    <citation type="submission" date="2022-10" db="EMBL/GenBank/DDBJ databases">
        <title>Catenovulum adriacola sp. nov. isolated in the Harbour of Susak.</title>
        <authorList>
            <person name="Schoch T."/>
            <person name="Reich S.J."/>
            <person name="Stoeferle S."/>
            <person name="Flaiz M."/>
            <person name="Kazda M."/>
            <person name="Riedel C.U."/>
            <person name="Duerre P."/>
        </authorList>
    </citation>
    <scope>NUCLEOTIDE SEQUENCE</scope>
    <source>
        <strain evidence="6">TS8</strain>
    </source>
</reference>
<evidence type="ECO:0000313" key="7">
    <source>
        <dbReference type="Proteomes" id="UP001163726"/>
    </source>
</evidence>
<dbReference type="PANTHER" id="PTHR36504:SF1">
    <property type="entry name" value="LIPOPOLYSACCHARIDE EXPORT SYSTEM PROTEIN LPTA"/>
    <property type="match status" value="1"/>
</dbReference>
<proteinExistence type="inferred from homology"/>
<dbReference type="NCBIfam" id="TIGR03002">
    <property type="entry name" value="outer_YhbN_LptA"/>
    <property type="match status" value="1"/>
</dbReference>
<feature type="domain" description="Organic solvent tolerance-like N-terminal" evidence="5">
    <location>
        <begin position="30"/>
        <end position="141"/>
    </location>
</feature>
<keyword evidence="3 4" id="KW-0574">Periplasm</keyword>
<dbReference type="EMBL" id="CP109965">
    <property type="protein sequence ID" value="WAJ70528.1"/>
    <property type="molecule type" value="Genomic_DNA"/>
</dbReference>
<organism evidence="6 7">
    <name type="scientific">Catenovulum adriaticum</name>
    <dbReference type="NCBI Taxonomy" id="2984846"/>
    <lineage>
        <taxon>Bacteria</taxon>
        <taxon>Pseudomonadati</taxon>
        <taxon>Pseudomonadota</taxon>
        <taxon>Gammaproteobacteria</taxon>
        <taxon>Alteromonadales</taxon>
        <taxon>Alteromonadaceae</taxon>
        <taxon>Catenovulum</taxon>
    </lineage>
</organism>